<dbReference type="InterPro" id="IPR037099">
    <property type="entry name" value="Fum_R/Succ_DH_flav-like_C_sf"/>
</dbReference>
<dbReference type="GO" id="GO:0005886">
    <property type="term" value="C:plasma membrane"/>
    <property type="evidence" value="ECO:0007669"/>
    <property type="project" value="TreeGrafter"/>
</dbReference>
<dbReference type="GO" id="GO:0050660">
    <property type="term" value="F:flavin adenine dinucleotide binding"/>
    <property type="evidence" value="ECO:0007669"/>
    <property type="project" value="TreeGrafter"/>
</dbReference>
<sequence length="605" mass="63862">MTGPMTNPITGKTTNPLTSPTRRSFMAMGGAVAGLSSMGLAGWAQNDVEIDVTTLTNTTYQTDVLVIGGGMAGLFAAVKAHDAGAKVMIASKGRVGSSGLTPFAKGYFAYDPDKETVSIDEFVETVSRSAYRTNNPVYTRQLAENSLARAKELQDWGFFDTTLAHRPFMVPLEARDIPIVERLMITRLIKEDGRIAGAAGFLLDAEKTVTIAAKSIVLCTGAGGFKPSGFPVCDLTHDGSIMAYEIGAKITGKEWNDGHTGRSVNPAACYDGWGDMFELTPSMNSVEVHHDLGVDVNYQAYMQGNPINMGPGTPPDAEQTMVEGGPVTPSEFQRSGPPAGGEDGSAGSPAGGPPPGGPGGGPEGGPEGGPLGGGTQRGFAMGGASAGMAIHKSEGLVPVDDRCASNVAGLYAAGDALGSHMSGGIYTQIGSSLAGSAVQGAIAGEAAAEFAAAHPLMEIPAETLTTITDEILAPLKREAGYGPAWVTQTLQGVMIPNFVLYVKKQTMMQAALAYIEELRDHHAPMLRAANMHELRLAHETRNMILSAEMKLRASLMRTESRCSHYRLDYTEIDTENWEAWINISKAENGTMQLEKQPFSAWPEQA</sequence>
<gene>
    <name evidence="6" type="ORF">SAMN04488138_103157</name>
</gene>
<keyword evidence="1" id="KW-0285">Flavoprotein</keyword>
<dbReference type="PRINTS" id="PR00368">
    <property type="entry name" value="FADPNR"/>
</dbReference>
<dbReference type="GO" id="GO:0009055">
    <property type="term" value="F:electron transfer activity"/>
    <property type="evidence" value="ECO:0007669"/>
    <property type="project" value="TreeGrafter"/>
</dbReference>
<dbReference type="GO" id="GO:0009061">
    <property type="term" value="P:anaerobic respiration"/>
    <property type="evidence" value="ECO:0007669"/>
    <property type="project" value="TreeGrafter"/>
</dbReference>
<keyword evidence="7" id="KW-1185">Reference proteome</keyword>
<evidence type="ECO:0000259" key="4">
    <source>
        <dbReference type="Pfam" id="PF00890"/>
    </source>
</evidence>
<dbReference type="AlphaFoldDB" id="A0A1I3Q1C9"/>
<feature type="compositionally biased region" description="Gly residues" evidence="3">
    <location>
        <begin position="358"/>
        <end position="380"/>
    </location>
</feature>
<evidence type="ECO:0000256" key="3">
    <source>
        <dbReference type="SAM" id="MobiDB-lite"/>
    </source>
</evidence>
<dbReference type="SUPFAM" id="SSF46977">
    <property type="entry name" value="Succinate dehydrogenase/fumarate reductase flavoprotein C-terminal domain"/>
    <property type="match status" value="1"/>
</dbReference>
<dbReference type="PRINTS" id="PR00411">
    <property type="entry name" value="PNDRDTASEI"/>
</dbReference>
<feature type="region of interest" description="Disordered" evidence="3">
    <location>
        <begin position="305"/>
        <end position="380"/>
    </location>
</feature>
<feature type="region of interest" description="Disordered" evidence="3">
    <location>
        <begin position="1"/>
        <end position="21"/>
    </location>
</feature>
<dbReference type="PANTHER" id="PTHR11632:SF73">
    <property type="entry name" value="BLR3196 PROTEIN"/>
    <property type="match status" value="1"/>
</dbReference>
<organism evidence="6 7">
    <name type="scientific">Celeribacter halophilus</name>
    <dbReference type="NCBI Taxonomy" id="576117"/>
    <lineage>
        <taxon>Bacteria</taxon>
        <taxon>Pseudomonadati</taxon>
        <taxon>Pseudomonadota</taxon>
        <taxon>Alphaproteobacteria</taxon>
        <taxon>Rhodobacterales</taxon>
        <taxon>Roseobacteraceae</taxon>
        <taxon>Celeribacter</taxon>
    </lineage>
</organism>
<protein>
    <submittedName>
        <fullName evidence="6">Succinate dehydrogenase/fumarate reductase, flavoprotein subunit</fullName>
    </submittedName>
</protein>
<dbReference type="Gene3D" id="3.50.50.60">
    <property type="entry name" value="FAD/NAD(P)-binding domain"/>
    <property type="match status" value="3"/>
</dbReference>
<reference evidence="6 7" key="1">
    <citation type="submission" date="2016-10" db="EMBL/GenBank/DDBJ databases">
        <authorList>
            <person name="de Groot N.N."/>
        </authorList>
    </citation>
    <scope>NUCLEOTIDE SEQUENCE [LARGE SCALE GENOMIC DNA]</scope>
    <source>
        <strain evidence="6 7">CGMCC 1.8891</strain>
    </source>
</reference>
<dbReference type="STRING" id="576117.SAMN04488138_103157"/>
<evidence type="ECO:0000256" key="1">
    <source>
        <dbReference type="ARBA" id="ARBA00022630"/>
    </source>
</evidence>
<dbReference type="Pfam" id="PF02910">
    <property type="entry name" value="Succ_DH_flav_C"/>
    <property type="match status" value="1"/>
</dbReference>
<dbReference type="GO" id="GO:0000104">
    <property type="term" value="F:succinate dehydrogenase activity"/>
    <property type="evidence" value="ECO:0007669"/>
    <property type="project" value="TreeGrafter"/>
</dbReference>
<dbReference type="InterPro" id="IPR015939">
    <property type="entry name" value="Fum_Rdtase/Succ_DH_flav-like_C"/>
</dbReference>
<dbReference type="InterPro" id="IPR036188">
    <property type="entry name" value="FAD/NAD-bd_sf"/>
</dbReference>
<evidence type="ECO:0000313" key="6">
    <source>
        <dbReference type="EMBL" id="SFJ27440.1"/>
    </source>
</evidence>
<dbReference type="InterPro" id="IPR030664">
    <property type="entry name" value="SdhA/FrdA/AprA"/>
</dbReference>
<evidence type="ECO:0000256" key="2">
    <source>
        <dbReference type="ARBA" id="ARBA00023002"/>
    </source>
</evidence>
<evidence type="ECO:0000259" key="5">
    <source>
        <dbReference type="Pfam" id="PF02910"/>
    </source>
</evidence>
<dbReference type="Proteomes" id="UP000183299">
    <property type="component" value="Unassembled WGS sequence"/>
</dbReference>
<dbReference type="PANTHER" id="PTHR11632">
    <property type="entry name" value="SUCCINATE DEHYDROGENASE 2 FLAVOPROTEIN SUBUNIT"/>
    <property type="match status" value="1"/>
</dbReference>
<dbReference type="InterPro" id="IPR003953">
    <property type="entry name" value="FAD-dep_OxRdtase_2_FAD-bd"/>
</dbReference>
<dbReference type="Pfam" id="PF00890">
    <property type="entry name" value="FAD_binding_2"/>
    <property type="match status" value="1"/>
</dbReference>
<keyword evidence="2" id="KW-0560">Oxidoreductase</keyword>
<dbReference type="SUPFAM" id="SSF51905">
    <property type="entry name" value="FAD/NAD(P)-binding domain"/>
    <property type="match status" value="1"/>
</dbReference>
<dbReference type="PROSITE" id="PS51318">
    <property type="entry name" value="TAT"/>
    <property type="match status" value="1"/>
</dbReference>
<dbReference type="PIRSF" id="PIRSF000171">
    <property type="entry name" value="SDHA_APRA_LASPO"/>
    <property type="match status" value="1"/>
</dbReference>
<feature type="domain" description="FAD-dependent oxidoreductase 2 FAD-binding" evidence="4">
    <location>
        <begin position="63"/>
        <end position="158"/>
    </location>
</feature>
<dbReference type="EMBL" id="FORY01000003">
    <property type="protein sequence ID" value="SFJ27440.1"/>
    <property type="molecule type" value="Genomic_DNA"/>
</dbReference>
<evidence type="ECO:0000313" key="7">
    <source>
        <dbReference type="Proteomes" id="UP000183299"/>
    </source>
</evidence>
<dbReference type="InterPro" id="IPR006311">
    <property type="entry name" value="TAT_signal"/>
</dbReference>
<proteinExistence type="predicted"/>
<feature type="domain" description="Fumarate reductase/succinate dehydrogenase flavoprotein-like C-terminal" evidence="5">
    <location>
        <begin position="489"/>
        <end position="598"/>
    </location>
</feature>
<name>A0A1I3Q1C9_9RHOB</name>
<accession>A0A1I3Q1C9</accession>